<dbReference type="SUPFAM" id="SSF117892">
    <property type="entry name" value="Band 7/SPFH domain"/>
    <property type="match status" value="1"/>
</dbReference>
<dbReference type="EMBL" id="FOOI01000004">
    <property type="protein sequence ID" value="SFG21650.1"/>
    <property type="molecule type" value="Genomic_DNA"/>
</dbReference>
<dbReference type="PANTHER" id="PTHR10264">
    <property type="entry name" value="BAND 7 PROTEIN-RELATED"/>
    <property type="match status" value="1"/>
</dbReference>
<evidence type="ECO:0000313" key="6">
    <source>
        <dbReference type="Proteomes" id="UP000533017"/>
    </source>
</evidence>
<dbReference type="GO" id="GO:0005886">
    <property type="term" value="C:plasma membrane"/>
    <property type="evidence" value="ECO:0007669"/>
    <property type="project" value="InterPro"/>
</dbReference>
<dbReference type="STRING" id="504797.SAMN05421678_104344"/>
<dbReference type="CDD" id="cd08829">
    <property type="entry name" value="SPFH_paraslipin"/>
    <property type="match status" value="1"/>
</dbReference>
<dbReference type="GO" id="GO:0006508">
    <property type="term" value="P:proteolysis"/>
    <property type="evidence" value="ECO:0007669"/>
    <property type="project" value="UniProtKB-KW"/>
</dbReference>
<reference evidence="3 6" key="2">
    <citation type="submission" date="2020-07" db="EMBL/GenBank/DDBJ databases">
        <title>Sequencing the genomes of 1000 actinobacteria strains.</title>
        <authorList>
            <person name="Klenk H.-P."/>
        </authorList>
    </citation>
    <scope>NUCLEOTIDE SEQUENCE [LARGE SCALE GENOMIC DNA]</scope>
    <source>
        <strain evidence="3 6">DSM 45117</strain>
    </source>
</reference>
<name>A0A1I2Q164_9ACTN</name>
<dbReference type="GO" id="GO:0008233">
    <property type="term" value="F:peptidase activity"/>
    <property type="evidence" value="ECO:0007669"/>
    <property type="project" value="UniProtKB-KW"/>
</dbReference>
<evidence type="ECO:0000313" key="4">
    <source>
        <dbReference type="EMBL" id="SFG21650.1"/>
    </source>
</evidence>
<dbReference type="InterPro" id="IPR036013">
    <property type="entry name" value="Band_7/SPFH_dom_sf"/>
</dbReference>
<dbReference type="AlphaFoldDB" id="A0A1I2Q164"/>
<protein>
    <submittedName>
        <fullName evidence="3">Regulator of protease activity HflC (Stomatin/prohibitin superfamily)</fullName>
    </submittedName>
    <submittedName>
        <fullName evidence="4">SPFH domain / Band 7 family protein</fullName>
    </submittedName>
</protein>
<dbReference type="InterPro" id="IPR043202">
    <property type="entry name" value="Band-7_stomatin-like"/>
</dbReference>
<proteinExistence type="inferred from homology"/>
<dbReference type="Gene3D" id="3.30.479.30">
    <property type="entry name" value="Band 7 domain"/>
    <property type="match status" value="1"/>
</dbReference>
<keyword evidence="6" id="KW-1185">Reference proteome</keyword>
<dbReference type="RefSeq" id="WP_202884514.1">
    <property type="nucleotide sequence ID" value="NZ_FOOI01000004.1"/>
</dbReference>
<dbReference type="InterPro" id="IPR001972">
    <property type="entry name" value="Stomatin_HflK_fam"/>
</dbReference>
<dbReference type="EMBL" id="JACBZA010000001">
    <property type="protein sequence ID" value="NYH83409.1"/>
    <property type="molecule type" value="Genomic_DNA"/>
</dbReference>
<keyword evidence="3" id="KW-0378">Hydrolase</keyword>
<gene>
    <name evidence="3" type="ORF">FHR37_002260</name>
    <name evidence="4" type="ORF">SAMN05421678_104344</name>
</gene>
<dbReference type="Proteomes" id="UP000199052">
    <property type="component" value="Unassembled WGS sequence"/>
</dbReference>
<evidence type="ECO:0000313" key="3">
    <source>
        <dbReference type="EMBL" id="NYH83409.1"/>
    </source>
</evidence>
<evidence type="ECO:0000313" key="5">
    <source>
        <dbReference type="Proteomes" id="UP000199052"/>
    </source>
</evidence>
<organism evidence="4 5">
    <name type="scientific">Actinopolymorpha cephalotaxi</name>
    <dbReference type="NCBI Taxonomy" id="504797"/>
    <lineage>
        <taxon>Bacteria</taxon>
        <taxon>Bacillati</taxon>
        <taxon>Actinomycetota</taxon>
        <taxon>Actinomycetes</taxon>
        <taxon>Propionibacteriales</taxon>
        <taxon>Actinopolymorphaceae</taxon>
        <taxon>Actinopolymorpha</taxon>
    </lineage>
</organism>
<dbReference type="SMART" id="SM00244">
    <property type="entry name" value="PHB"/>
    <property type="match status" value="1"/>
</dbReference>
<keyword evidence="3" id="KW-0645">Protease</keyword>
<evidence type="ECO:0000256" key="1">
    <source>
        <dbReference type="ARBA" id="ARBA00008164"/>
    </source>
</evidence>
<comment type="similarity">
    <text evidence="1">Belongs to the band 7/mec-2 family.</text>
</comment>
<evidence type="ECO:0000259" key="2">
    <source>
        <dbReference type="SMART" id="SM00244"/>
    </source>
</evidence>
<dbReference type="PANTHER" id="PTHR10264:SF19">
    <property type="entry name" value="AT06885P-RELATED"/>
    <property type="match status" value="1"/>
</dbReference>
<dbReference type="Proteomes" id="UP000533017">
    <property type="component" value="Unassembled WGS sequence"/>
</dbReference>
<dbReference type="GO" id="GO:0098552">
    <property type="term" value="C:side of membrane"/>
    <property type="evidence" value="ECO:0007669"/>
    <property type="project" value="UniProtKB-ARBA"/>
</dbReference>
<dbReference type="Pfam" id="PF01145">
    <property type="entry name" value="Band_7"/>
    <property type="match status" value="1"/>
</dbReference>
<dbReference type="PRINTS" id="PR00721">
    <property type="entry name" value="STOMATIN"/>
</dbReference>
<reference evidence="4 5" key="1">
    <citation type="submission" date="2016-10" db="EMBL/GenBank/DDBJ databases">
        <authorList>
            <person name="de Groot N.N."/>
        </authorList>
    </citation>
    <scope>NUCLEOTIDE SEQUENCE [LARGE SCALE GENOMIC DNA]</scope>
    <source>
        <strain evidence="4 5">CPCC 202808</strain>
    </source>
</reference>
<dbReference type="InterPro" id="IPR001107">
    <property type="entry name" value="Band_7"/>
</dbReference>
<dbReference type="FunFam" id="3.30.479.30:FF:000004">
    <property type="entry name" value="Putative membrane protease family, stomatin"/>
    <property type="match status" value="1"/>
</dbReference>
<feature type="domain" description="Band 7" evidence="2">
    <location>
        <begin position="15"/>
        <end position="160"/>
    </location>
</feature>
<sequence>MLIAILVVVVLVLARSVKIVPPERAGIVMRLGRFSRVLPPGVSIIVPFVDKVQHTVDLREQVVSFPPQRVVTKDDLVVSIDPVITFQVTDPVSAIYEIGNYTRAIEELTTNHLRTIVGGMDLERTRAGREQISIRLRTVLDAATSKFGVRVHRVELKDIA</sequence>
<accession>A0A1I2Q164</accession>